<organism evidence="2 3">
    <name type="scientific">Desulfosporosinus metallidurans</name>
    <dbReference type="NCBI Taxonomy" id="1888891"/>
    <lineage>
        <taxon>Bacteria</taxon>
        <taxon>Bacillati</taxon>
        <taxon>Bacillota</taxon>
        <taxon>Clostridia</taxon>
        <taxon>Eubacteriales</taxon>
        <taxon>Desulfitobacteriaceae</taxon>
        <taxon>Desulfosporosinus</taxon>
    </lineage>
</organism>
<dbReference type="AlphaFoldDB" id="A0A1Q8QG78"/>
<protein>
    <submittedName>
        <fullName evidence="2">Uncharacterized protein</fullName>
    </submittedName>
</protein>
<feature type="transmembrane region" description="Helical" evidence="1">
    <location>
        <begin position="20"/>
        <end position="41"/>
    </location>
</feature>
<dbReference type="EMBL" id="MLBF01000081">
    <property type="protein sequence ID" value="OLN26298.1"/>
    <property type="molecule type" value="Genomic_DNA"/>
</dbReference>
<gene>
    <name evidence="2" type="ORF">DSOL_5052</name>
</gene>
<evidence type="ECO:0000313" key="3">
    <source>
        <dbReference type="Proteomes" id="UP000186102"/>
    </source>
</evidence>
<accession>A0A1Q8QG78</accession>
<comment type="caution">
    <text evidence="2">The sequence shown here is derived from an EMBL/GenBank/DDBJ whole genome shotgun (WGS) entry which is preliminary data.</text>
</comment>
<keyword evidence="3" id="KW-1185">Reference proteome</keyword>
<sequence>MTTVHLYNKNMGDNSVSHVIELLIYVVNAIYAQFILQFWNLQNTPQ</sequence>
<keyword evidence="1" id="KW-0812">Transmembrane</keyword>
<proteinExistence type="predicted"/>
<reference evidence="2 3" key="1">
    <citation type="submission" date="2016-09" db="EMBL/GenBank/DDBJ databases">
        <title>Complete genome of Desulfosporosinus sp. OL.</title>
        <authorList>
            <person name="Mardanov A."/>
            <person name="Beletsky A."/>
            <person name="Panova A."/>
            <person name="Karnachuk O."/>
            <person name="Ravin N."/>
        </authorList>
    </citation>
    <scope>NUCLEOTIDE SEQUENCE [LARGE SCALE GENOMIC DNA]</scope>
    <source>
        <strain evidence="2 3">OL</strain>
    </source>
</reference>
<keyword evidence="1" id="KW-0472">Membrane</keyword>
<evidence type="ECO:0000256" key="1">
    <source>
        <dbReference type="SAM" id="Phobius"/>
    </source>
</evidence>
<dbReference type="Proteomes" id="UP000186102">
    <property type="component" value="Unassembled WGS sequence"/>
</dbReference>
<name>A0A1Q8QG78_9FIRM</name>
<keyword evidence="1" id="KW-1133">Transmembrane helix</keyword>
<evidence type="ECO:0000313" key="2">
    <source>
        <dbReference type="EMBL" id="OLN26298.1"/>
    </source>
</evidence>